<name>A0A0C3BKG3_PILCF</name>
<reference evidence="2" key="2">
    <citation type="submission" date="2015-01" db="EMBL/GenBank/DDBJ databases">
        <title>Evolutionary Origins and Diversification of the Mycorrhizal Mutualists.</title>
        <authorList>
            <consortium name="DOE Joint Genome Institute"/>
            <consortium name="Mycorrhizal Genomics Consortium"/>
            <person name="Kohler A."/>
            <person name="Kuo A."/>
            <person name="Nagy L.G."/>
            <person name="Floudas D."/>
            <person name="Copeland A."/>
            <person name="Barry K.W."/>
            <person name="Cichocki N."/>
            <person name="Veneault-Fourrey C."/>
            <person name="LaButti K."/>
            <person name="Lindquist E.A."/>
            <person name="Lipzen A."/>
            <person name="Lundell T."/>
            <person name="Morin E."/>
            <person name="Murat C."/>
            <person name="Riley R."/>
            <person name="Ohm R."/>
            <person name="Sun H."/>
            <person name="Tunlid A."/>
            <person name="Henrissat B."/>
            <person name="Grigoriev I.V."/>
            <person name="Hibbett D.S."/>
            <person name="Martin F."/>
        </authorList>
    </citation>
    <scope>NUCLEOTIDE SEQUENCE [LARGE SCALE GENOMIC DNA]</scope>
    <source>
        <strain evidence="2">F 1598</strain>
    </source>
</reference>
<organism evidence="1 2">
    <name type="scientific">Piloderma croceum (strain F 1598)</name>
    <dbReference type="NCBI Taxonomy" id="765440"/>
    <lineage>
        <taxon>Eukaryota</taxon>
        <taxon>Fungi</taxon>
        <taxon>Dikarya</taxon>
        <taxon>Basidiomycota</taxon>
        <taxon>Agaricomycotina</taxon>
        <taxon>Agaricomycetes</taxon>
        <taxon>Agaricomycetidae</taxon>
        <taxon>Atheliales</taxon>
        <taxon>Atheliaceae</taxon>
        <taxon>Piloderma</taxon>
    </lineage>
</organism>
<protein>
    <submittedName>
        <fullName evidence="1">Uncharacterized protein</fullName>
    </submittedName>
</protein>
<dbReference type="HOGENOM" id="CLU_1982397_0_0_1"/>
<accession>A0A0C3BKG3</accession>
<evidence type="ECO:0000313" key="2">
    <source>
        <dbReference type="Proteomes" id="UP000054166"/>
    </source>
</evidence>
<dbReference type="AlphaFoldDB" id="A0A0C3BKG3"/>
<evidence type="ECO:0000313" key="1">
    <source>
        <dbReference type="EMBL" id="KIM86888.1"/>
    </source>
</evidence>
<keyword evidence="2" id="KW-1185">Reference proteome</keyword>
<sequence length="126" mass="14744">MVSVLFTSRKHKVVKKSRAVGRFKRGERRTLGYRQTVFDVYRTGRELYNMYLRTNVRLEIVQAVVEKPGRVTLHHSRNIPTHDIPVLRCAWRCERAVCEESDFRMGYAVTMNNISSTTFGALIFVY</sequence>
<dbReference type="Proteomes" id="UP000054166">
    <property type="component" value="Unassembled WGS sequence"/>
</dbReference>
<reference evidence="1 2" key="1">
    <citation type="submission" date="2014-04" db="EMBL/GenBank/DDBJ databases">
        <authorList>
            <consortium name="DOE Joint Genome Institute"/>
            <person name="Kuo A."/>
            <person name="Tarkka M."/>
            <person name="Buscot F."/>
            <person name="Kohler A."/>
            <person name="Nagy L.G."/>
            <person name="Floudas D."/>
            <person name="Copeland A."/>
            <person name="Barry K.W."/>
            <person name="Cichocki N."/>
            <person name="Veneault-Fourrey C."/>
            <person name="LaButti K."/>
            <person name="Lindquist E.A."/>
            <person name="Lipzen A."/>
            <person name="Lundell T."/>
            <person name="Morin E."/>
            <person name="Murat C."/>
            <person name="Sun H."/>
            <person name="Tunlid A."/>
            <person name="Henrissat B."/>
            <person name="Grigoriev I.V."/>
            <person name="Hibbett D.S."/>
            <person name="Martin F."/>
            <person name="Nordberg H.P."/>
            <person name="Cantor M.N."/>
            <person name="Hua S.X."/>
        </authorList>
    </citation>
    <scope>NUCLEOTIDE SEQUENCE [LARGE SCALE GENOMIC DNA]</scope>
    <source>
        <strain evidence="1 2">F 1598</strain>
    </source>
</reference>
<gene>
    <name evidence="1" type="ORF">PILCRDRAFT_86070</name>
</gene>
<proteinExistence type="predicted"/>
<dbReference type="InParanoid" id="A0A0C3BKG3"/>
<dbReference type="EMBL" id="KN832980">
    <property type="protein sequence ID" value="KIM86888.1"/>
    <property type="molecule type" value="Genomic_DNA"/>
</dbReference>